<accession>A0A6A7A294</accession>
<protein>
    <recommendedName>
        <fullName evidence="4">Cupredoxin</fullName>
    </recommendedName>
</protein>
<feature type="signal peptide" evidence="1">
    <location>
        <begin position="1"/>
        <end position="20"/>
    </location>
</feature>
<sequence length="180" mass="19405">MVAFTSIALAATTLLGFTAAAPANQVRSTGVIHRIFAGSTTANGGLHFEPENVVAQIGDLVEFHFLPKNHTVVQSSFDKPCEPLASGAGVFSGFNFATAQGESKNVFTFQVQNKEPFWYYCSQIIGNHCQMGMSGVINQNFDGDKTLAKYKVNSKNTKTVQPSADILKSQGGWIQPNMPL</sequence>
<dbReference type="Gene3D" id="2.60.40.420">
    <property type="entry name" value="Cupredoxins - blue copper proteins"/>
    <property type="match status" value="1"/>
</dbReference>
<organism evidence="2 3">
    <name type="scientific">Ophiobolus disseminans</name>
    <dbReference type="NCBI Taxonomy" id="1469910"/>
    <lineage>
        <taxon>Eukaryota</taxon>
        <taxon>Fungi</taxon>
        <taxon>Dikarya</taxon>
        <taxon>Ascomycota</taxon>
        <taxon>Pezizomycotina</taxon>
        <taxon>Dothideomycetes</taxon>
        <taxon>Pleosporomycetidae</taxon>
        <taxon>Pleosporales</taxon>
        <taxon>Pleosporineae</taxon>
        <taxon>Phaeosphaeriaceae</taxon>
        <taxon>Ophiobolus</taxon>
    </lineage>
</organism>
<evidence type="ECO:0000313" key="3">
    <source>
        <dbReference type="Proteomes" id="UP000799424"/>
    </source>
</evidence>
<dbReference type="PANTHER" id="PTHR34883">
    <property type="entry name" value="SERINE-RICH PROTEIN, PUTATIVE-RELATED-RELATED"/>
    <property type="match status" value="1"/>
</dbReference>
<dbReference type="InterPro" id="IPR052953">
    <property type="entry name" value="Ser-rich/MCO-related"/>
</dbReference>
<dbReference type="AlphaFoldDB" id="A0A6A7A294"/>
<keyword evidence="1" id="KW-0732">Signal</keyword>
<dbReference type="CDD" id="cd00920">
    <property type="entry name" value="Cupredoxin"/>
    <property type="match status" value="1"/>
</dbReference>
<dbReference type="Proteomes" id="UP000799424">
    <property type="component" value="Unassembled WGS sequence"/>
</dbReference>
<keyword evidence="3" id="KW-1185">Reference proteome</keyword>
<evidence type="ECO:0008006" key="4">
    <source>
        <dbReference type="Google" id="ProtNLM"/>
    </source>
</evidence>
<evidence type="ECO:0000256" key="1">
    <source>
        <dbReference type="SAM" id="SignalP"/>
    </source>
</evidence>
<dbReference type="SUPFAM" id="SSF49503">
    <property type="entry name" value="Cupredoxins"/>
    <property type="match status" value="1"/>
</dbReference>
<name>A0A6A7A294_9PLEO</name>
<dbReference type="InterPro" id="IPR008972">
    <property type="entry name" value="Cupredoxin"/>
</dbReference>
<feature type="chain" id="PRO_5025500678" description="Cupredoxin" evidence="1">
    <location>
        <begin position="21"/>
        <end position="180"/>
    </location>
</feature>
<evidence type="ECO:0000313" key="2">
    <source>
        <dbReference type="EMBL" id="KAF2827440.1"/>
    </source>
</evidence>
<proteinExistence type="predicted"/>
<dbReference type="OrthoDB" id="5415867at2759"/>
<dbReference type="PANTHER" id="PTHR34883:SF15">
    <property type="entry name" value="EXTRACELLULAR SERINE-RICH PROTEIN"/>
    <property type="match status" value="1"/>
</dbReference>
<dbReference type="EMBL" id="MU006224">
    <property type="protein sequence ID" value="KAF2827440.1"/>
    <property type="molecule type" value="Genomic_DNA"/>
</dbReference>
<reference evidence="2" key="1">
    <citation type="journal article" date="2020" name="Stud. Mycol.">
        <title>101 Dothideomycetes genomes: a test case for predicting lifestyles and emergence of pathogens.</title>
        <authorList>
            <person name="Haridas S."/>
            <person name="Albert R."/>
            <person name="Binder M."/>
            <person name="Bloem J."/>
            <person name="Labutti K."/>
            <person name="Salamov A."/>
            <person name="Andreopoulos B."/>
            <person name="Baker S."/>
            <person name="Barry K."/>
            <person name="Bills G."/>
            <person name="Bluhm B."/>
            <person name="Cannon C."/>
            <person name="Castanera R."/>
            <person name="Culley D."/>
            <person name="Daum C."/>
            <person name="Ezra D."/>
            <person name="Gonzalez J."/>
            <person name="Henrissat B."/>
            <person name="Kuo A."/>
            <person name="Liang C."/>
            <person name="Lipzen A."/>
            <person name="Lutzoni F."/>
            <person name="Magnuson J."/>
            <person name="Mondo S."/>
            <person name="Nolan M."/>
            <person name="Ohm R."/>
            <person name="Pangilinan J."/>
            <person name="Park H.-J."/>
            <person name="Ramirez L."/>
            <person name="Alfaro M."/>
            <person name="Sun H."/>
            <person name="Tritt A."/>
            <person name="Yoshinaga Y."/>
            <person name="Zwiers L.-H."/>
            <person name="Turgeon B."/>
            <person name="Goodwin S."/>
            <person name="Spatafora J."/>
            <person name="Crous P."/>
            <person name="Grigoriev I."/>
        </authorList>
    </citation>
    <scope>NUCLEOTIDE SEQUENCE</scope>
    <source>
        <strain evidence="2">CBS 113818</strain>
    </source>
</reference>
<gene>
    <name evidence="2" type="ORF">CC86DRAFT_405569</name>
</gene>